<dbReference type="EMBL" id="ML735377">
    <property type="protein sequence ID" value="KAE8384368.1"/>
    <property type="molecule type" value="Genomic_DNA"/>
</dbReference>
<proteinExistence type="predicted"/>
<dbReference type="OrthoDB" id="4503771at2759"/>
<dbReference type="AlphaFoldDB" id="A0A5N7BRY6"/>
<evidence type="ECO:0000313" key="1">
    <source>
        <dbReference type="EMBL" id="KAE8384368.1"/>
    </source>
</evidence>
<protein>
    <submittedName>
        <fullName evidence="1">Uncharacterized protein</fullName>
    </submittedName>
</protein>
<accession>A0A5N7BRY6</accession>
<dbReference type="Proteomes" id="UP000326877">
    <property type="component" value="Unassembled WGS sequence"/>
</dbReference>
<gene>
    <name evidence="1" type="ORF">BDV23DRAFT_189297</name>
</gene>
<sequence length="241" mass="26658">MSDPVPCDAKCQHIPATPVNPSRRLSQISLSMASVTMDPSIIPPQMETENSCRCSMEALQILEELRSVHTVVELETILDLVQRVYGQGQAMLNCQDCRISPPQSSSLLTIPALAEQCLSLFEAVCSAYSITCKNCLFDPNILAFEQPLPQFICIRSKVQLGETELDEAETGMLVRTLLNRNSARLFGLLETLQGALRALSTDASQSHRAGTATLRAYESSVQSTMHRFRTFMEQMQVEQGT</sequence>
<name>A0A5N7BRY6_PETAA</name>
<organism evidence="1">
    <name type="scientific">Petromyces alliaceus</name>
    <name type="common">Aspergillus alliaceus</name>
    <dbReference type="NCBI Taxonomy" id="209559"/>
    <lineage>
        <taxon>Eukaryota</taxon>
        <taxon>Fungi</taxon>
        <taxon>Dikarya</taxon>
        <taxon>Ascomycota</taxon>
        <taxon>Pezizomycotina</taxon>
        <taxon>Eurotiomycetes</taxon>
        <taxon>Eurotiomycetidae</taxon>
        <taxon>Eurotiales</taxon>
        <taxon>Aspergillaceae</taxon>
        <taxon>Aspergillus</taxon>
        <taxon>Aspergillus subgen. Circumdati</taxon>
    </lineage>
</organism>
<reference evidence="1" key="1">
    <citation type="submission" date="2019-04" db="EMBL/GenBank/DDBJ databases">
        <title>Friends and foes A comparative genomics studyof 23 Aspergillus species from section Flavi.</title>
        <authorList>
            <consortium name="DOE Joint Genome Institute"/>
            <person name="Kjaerbolling I."/>
            <person name="Vesth T."/>
            <person name="Frisvad J.C."/>
            <person name="Nybo J.L."/>
            <person name="Theobald S."/>
            <person name="Kildgaard S."/>
            <person name="Isbrandt T."/>
            <person name="Kuo A."/>
            <person name="Sato A."/>
            <person name="Lyhne E.K."/>
            <person name="Kogle M.E."/>
            <person name="Wiebenga A."/>
            <person name="Kun R.S."/>
            <person name="Lubbers R.J."/>
            <person name="Makela M.R."/>
            <person name="Barry K."/>
            <person name="Chovatia M."/>
            <person name="Clum A."/>
            <person name="Daum C."/>
            <person name="Haridas S."/>
            <person name="He G."/>
            <person name="LaButti K."/>
            <person name="Lipzen A."/>
            <person name="Mondo S."/>
            <person name="Riley R."/>
            <person name="Salamov A."/>
            <person name="Simmons B.A."/>
            <person name="Magnuson J.K."/>
            <person name="Henrissat B."/>
            <person name="Mortensen U.H."/>
            <person name="Larsen T.O."/>
            <person name="Devries R.P."/>
            <person name="Grigoriev I.V."/>
            <person name="Machida M."/>
            <person name="Baker S.E."/>
            <person name="Andersen M.R."/>
        </authorList>
    </citation>
    <scope>NUCLEOTIDE SEQUENCE [LARGE SCALE GENOMIC DNA]</scope>
    <source>
        <strain evidence="1">IBT 14317</strain>
    </source>
</reference>